<proteinExistence type="predicted"/>
<dbReference type="Gene3D" id="2.130.10.10">
    <property type="entry name" value="YVTN repeat-like/Quinoprotein amine dehydrogenase"/>
    <property type="match status" value="1"/>
</dbReference>
<dbReference type="Gene3D" id="3.30.710.10">
    <property type="entry name" value="Potassium Channel Kv1.1, Chain A"/>
    <property type="match status" value="1"/>
</dbReference>
<dbReference type="CDD" id="cd18186">
    <property type="entry name" value="BTB_POZ_ZBTB_KLHL-like"/>
    <property type="match status" value="1"/>
</dbReference>
<keyword evidence="2" id="KW-0677">Repeat</keyword>
<keyword evidence="5" id="KW-1185">Reference proteome</keyword>
<feature type="domain" description="BTB" evidence="3">
    <location>
        <begin position="312"/>
        <end position="378"/>
    </location>
</feature>
<dbReference type="AlphaFoldDB" id="A0A9Q0LVX5"/>
<accession>A0A9Q0LVX5</accession>
<dbReference type="EMBL" id="JAPDFW010000022">
    <property type="protein sequence ID" value="KAJ5079636.1"/>
    <property type="molecule type" value="Genomic_DNA"/>
</dbReference>
<dbReference type="Pfam" id="PF00651">
    <property type="entry name" value="BTB"/>
    <property type="match status" value="1"/>
</dbReference>
<dbReference type="Proteomes" id="UP001149090">
    <property type="component" value="Unassembled WGS sequence"/>
</dbReference>
<evidence type="ECO:0000256" key="2">
    <source>
        <dbReference type="ARBA" id="ARBA00022737"/>
    </source>
</evidence>
<dbReference type="InterPro" id="IPR015943">
    <property type="entry name" value="WD40/YVTN_repeat-like_dom_sf"/>
</dbReference>
<evidence type="ECO:0000313" key="4">
    <source>
        <dbReference type="EMBL" id="KAJ5079636.1"/>
    </source>
</evidence>
<gene>
    <name evidence="4" type="ORF">M0811_03945</name>
</gene>
<evidence type="ECO:0000256" key="1">
    <source>
        <dbReference type="ARBA" id="ARBA00022574"/>
    </source>
</evidence>
<organism evidence="4 5">
    <name type="scientific">Anaeramoeba ignava</name>
    <name type="common">Anaerobic marine amoeba</name>
    <dbReference type="NCBI Taxonomy" id="1746090"/>
    <lineage>
        <taxon>Eukaryota</taxon>
        <taxon>Metamonada</taxon>
        <taxon>Anaeramoebidae</taxon>
        <taxon>Anaeramoeba</taxon>
    </lineage>
</organism>
<evidence type="ECO:0000259" key="3">
    <source>
        <dbReference type="PROSITE" id="PS50097"/>
    </source>
</evidence>
<dbReference type="InterPro" id="IPR000210">
    <property type="entry name" value="BTB/POZ_dom"/>
</dbReference>
<dbReference type="PANTHER" id="PTHR19848">
    <property type="entry name" value="WD40 REPEAT PROTEIN"/>
    <property type="match status" value="1"/>
</dbReference>
<protein>
    <submittedName>
        <fullName evidence="4">Di- and tripeptidase dug2-related</fullName>
    </submittedName>
</protein>
<dbReference type="SUPFAM" id="SSF50998">
    <property type="entry name" value="Quinoprotein alcohol dehydrogenase-like"/>
    <property type="match status" value="1"/>
</dbReference>
<dbReference type="PROSITE" id="PS50097">
    <property type="entry name" value="BTB"/>
    <property type="match status" value="1"/>
</dbReference>
<dbReference type="InterPro" id="IPR011047">
    <property type="entry name" value="Quinoprotein_ADH-like_sf"/>
</dbReference>
<reference evidence="4" key="1">
    <citation type="submission" date="2022-10" db="EMBL/GenBank/DDBJ databases">
        <title>Novel sulphate-reducing endosymbionts in the free-living metamonad Anaeramoeba.</title>
        <authorList>
            <person name="Jerlstrom-Hultqvist J."/>
            <person name="Cepicka I."/>
            <person name="Gallot-Lavallee L."/>
            <person name="Salas-Leiva D."/>
            <person name="Curtis B.A."/>
            <person name="Zahonova K."/>
            <person name="Pipaliya S."/>
            <person name="Dacks J."/>
            <person name="Roger A.J."/>
        </authorList>
    </citation>
    <scope>NUCLEOTIDE SEQUENCE</scope>
    <source>
        <strain evidence="4">BMAN</strain>
    </source>
</reference>
<dbReference type="InterPro" id="IPR011333">
    <property type="entry name" value="SKP1/BTB/POZ_sf"/>
</dbReference>
<dbReference type="OrthoDB" id="5771911at2759"/>
<dbReference type="InterPro" id="IPR001680">
    <property type="entry name" value="WD40_rpt"/>
</dbReference>
<comment type="caution">
    <text evidence="4">The sequence shown here is derived from an EMBL/GenBank/DDBJ whole genome shotgun (WGS) entry which is preliminary data.</text>
</comment>
<dbReference type="PANTHER" id="PTHR19848:SF8">
    <property type="entry name" value="F-BOX AND WD REPEAT DOMAIN CONTAINING 7"/>
    <property type="match status" value="1"/>
</dbReference>
<dbReference type="SUPFAM" id="SSF54695">
    <property type="entry name" value="POZ domain"/>
    <property type="match status" value="1"/>
</dbReference>
<keyword evidence="1" id="KW-0853">WD repeat</keyword>
<dbReference type="SMART" id="SM00320">
    <property type="entry name" value="WD40"/>
    <property type="match status" value="5"/>
</dbReference>
<name>A0A9Q0LVX5_ANAIG</name>
<sequence>MSKKETEISTTQPLQIFTEHNSEVRCLYVENDFLYSGGFGNQIMKHKMTSDSLEKIWEAKTTSYVFSLTIHLGDLYSTGSDIRCFKTSTGNLNWSYKTESTSYLYTGIGYKSWLLIGEFNTFSIWGLKIYNDRLYSSDEHGDIKEWDLNTLQTLRVFSANDMGIWAMEIIDSVIYSCGKNGSIQKWDLETGKKKDRFEEVQKAIISSYSDQDLLFTAGYSGVVFCFDIKTEKCIAKFQTDKDNWCVIVLKNRLIAGTVSHKLYMFDLSNLVPWTCLSQDFQNLFTRQELCDCTISTLGGSFGIHKYFDDSTKDFTIFVQGKPIKVHKFILLARTDLYRGMFLSVTEDKSNQVNDYSGNSFETVHALIEFLYFAELKKG</sequence>
<evidence type="ECO:0000313" key="5">
    <source>
        <dbReference type="Proteomes" id="UP001149090"/>
    </source>
</evidence>